<sequence length="389" mass="45574">MALEDLRQNTDIVIRQADKGGGVVVQNRSDYIEEALNILSDMRYYKILKEDPTQSFVRDYHHMIKEAYERNILNKTEKRFLSNPAPTMALFYHLPKVHKNCEKPPGRPIISGIGSLTCHLSHYIDLFLQDLVKSLPSYLRDSTQLIEELRDIEWEDNYSFISLDVNSLYSNIDHEMGVNAVGFYLAKTEMLPEQRDFLLKGLKFILEHNVFIFEGVLYLQLLGTAMGTRVAPSFANLFMGRFESSSSLSKPVFYDKIRLYKRFIDDLIIIWKGTEEEATQFIKELNNNTWGITFTSQINKEKMVFLDLEISHSGKKIITKSHFKKVDSNGFLDFNSAHYKKWKVNIPHSQFYRIRKNCTRESDYVAQSKILKRKFKEKKIPEKFDKWCI</sequence>
<dbReference type="PANTHER" id="PTHR21301:SF10">
    <property type="entry name" value="REVERSE TRANSCRIPTASE DOMAIN-CONTAINING PROTEIN"/>
    <property type="match status" value="1"/>
</dbReference>
<proteinExistence type="predicted"/>
<evidence type="ECO:0000313" key="2">
    <source>
        <dbReference type="EMBL" id="CAJ0959377.1"/>
    </source>
</evidence>
<organism evidence="2 3">
    <name type="scientific">Ranitomeya imitator</name>
    <name type="common">mimic poison frog</name>
    <dbReference type="NCBI Taxonomy" id="111125"/>
    <lineage>
        <taxon>Eukaryota</taxon>
        <taxon>Metazoa</taxon>
        <taxon>Chordata</taxon>
        <taxon>Craniata</taxon>
        <taxon>Vertebrata</taxon>
        <taxon>Euteleostomi</taxon>
        <taxon>Amphibia</taxon>
        <taxon>Batrachia</taxon>
        <taxon>Anura</taxon>
        <taxon>Neobatrachia</taxon>
        <taxon>Hyloidea</taxon>
        <taxon>Dendrobatidae</taxon>
        <taxon>Dendrobatinae</taxon>
        <taxon>Ranitomeya</taxon>
    </lineage>
</organism>
<reference evidence="2" key="1">
    <citation type="submission" date="2023-07" db="EMBL/GenBank/DDBJ databases">
        <authorList>
            <person name="Stuckert A."/>
        </authorList>
    </citation>
    <scope>NUCLEOTIDE SEQUENCE</scope>
</reference>
<evidence type="ECO:0000259" key="1">
    <source>
        <dbReference type="PROSITE" id="PS50878"/>
    </source>
</evidence>
<keyword evidence="3" id="KW-1185">Reference proteome</keyword>
<gene>
    <name evidence="2" type="ORF">RIMI_LOCUS16773028</name>
</gene>
<comment type="caution">
    <text evidence="2">The sequence shown here is derived from an EMBL/GenBank/DDBJ whole genome shotgun (WGS) entry which is preliminary data.</text>
</comment>
<feature type="domain" description="Reverse transcriptase" evidence="1">
    <location>
        <begin position="1"/>
        <end position="317"/>
    </location>
</feature>
<dbReference type="Proteomes" id="UP001176940">
    <property type="component" value="Unassembled WGS sequence"/>
</dbReference>
<dbReference type="PROSITE" id="PS50878">
    <property type="entry name" value="RT_POL"/>
    <property type="match status" value="1"/>
</dbReference>
<name>A0ABN9M9H4_9NEOB</name>
<evidence type="ECO:0000313" key="3">
    <source>
        <dbReference type="Proteomes" id="UP001176940"/>
    </source>
</evidence>
<dbReference type="Pfam" id="PF26215">
    <property type="entry name" value="HTH_animal"/>
    <property type="match status" value="1"/>
</dbReference>
<dbReference type="InterPro" id="IPR058912">
    <property type="entry name" value="HTH_animal"/>
</dbReference>
<protein>
    <recommendedName>
        <fullName evidence="1">Reverse transcriptase domain-containing protein</fullName>
    </recommendedName>
</protein>
<dbReference type="EMBL" id="CAUEEQ010047505">
    <property type="protein sequence ID" value="CAJ0959377.1"/>
    <property type="molecule type" value="Genomic_DNA"/>
</dbReference>
<accession>A0ABN9M9H4</accession>
<dbReference type="InterPro" id="IPR000477">
    <property type="entry name" value="RT_dom"/>
</dbReference>
<dbReference type="PANTHER" id="PTHR21301">
    <property type="entry name" value="REVERSE TRANSCRIPTASE"/>
    <property type="match status" value="1"/>
</dbReference>